<evidence type="ECO:0000313" key="2">
    <source>
        <dbReference type="Proteomes" id="UP000265515"/>
    </source>
</evidence>
<dbReference type="GO" id="GO:0036038">
    <property type="term" value="C:MKS complex"/>
    <property type="evidence" value="ECO:0007669"/>
    <property type="project" value="InterPro"/>
</dbReference>
<keyword evidence="2" id="KW-1185">Reference proteome</keyword>
<dbReference type="Proteomes" id="UP000265515">
    <property type="component" value="Unassembled WGS sequence"/>
</dbReference>
<dbReference type="AlphaFoldDB" id="A0A388KUU7"/>
<dbReference type="Gramene" id="GBG73835">
    <property type="protein sequence ID" value="GBG73835"/>
    <property type="gene ID" value="CBR_g17173"/>
</dbReference>
<proteinExistence type="predicted"/>
<name>A0A388KUU7_CHABU</name>
<protein>
    <submittedName>
        <fullName evidence="1">Uncharacterized protein</fullName>
    </submittedName>
</protein>
<accession>A0A388KUU7</accession>
<evidence type="ECO:0000313" key="1">
    <source>
        <dbReference type="EMBL" id="GBG73835.1"/>
    </source>
</evidence>
<gene>
    <name evidence="1" type="ORF">CBR_g17173</name>
</gene>
<dbReference type="GO" id="GO:0060271">
    <property type="term" value="P:cilium assembly"/>
    <property type="evidence" value="ECO:0007669"/>
    <property type="project" value="InterPro"/>
</dbReference>
<comment type="caution">
    <text evidence="1">The sequence shown here is derived from an EMBL/GenBank/DDBJ whole genome shotgun (WGS) entry which is preliminary data.</text>
</comment>
<dbReference type="STRING" id="69332.A0A388KUU7"/>
<dbReference type="PANTHER" id="PTHR21274">
    <property type="entry name" value="MECKELIN"/>
    <property type="match status" value="1"/>
</dbReference>
<reference evidence="1 2" key="1">
    <citation type="journal article" date="2018" name="Cell">
        <title>The Chara Genome: Secondary Complexity and Implications for Plant Terrestrialization.</title>
        <authorList>
            <person name="Nishiyama T."/>
            <person name="Sakayama H."/>
            <person name="Vries J.D."/>
            <person name="Buschmann H."/>
            <person name="Saint-Marcoux D."/>
            <person name="Ullrich K.K."/>
            <person name="Haas F.B."/>
            <person name="Vanderstraeten L."/>
            <person name="Becker D."/>
            <person name="Lang D."/>
            <person name="Vosolsobe S."/>
            <person name="Rombauts S."/>
            <person name="Wilhelmsson P.K.I."/>
            <person name="Janitza P."/>
            <person name="Kern R."/>
            <person name="Heyl A."/>
            <person name="Rumpler F."/>
            <person name="Villalobos L.I.A.C."/>
            <person name="Clay J.M."/>
            <person name="Skokan R."/>
            <person name="Toyoda A."/>
            <person name="Suzuki Y."/>
            <person name="Kagoshima H."/>
            <person name="Schijlen E."/>
            <person name="Tajeshwar N."/>
            <person name="Catarino B."/>
            <person name="Hetherington A.J."/>
            <person name="Saltykova A."/>
            <person name="Bonnot C."/>
            <person name="Breuninger H."/>
            <person name="Symeonidi A."/>
            <person name="Radhakrishnan G.V."/>
            <person name="Van Nieuwerburgh F."/>
            <person name="Deforce D."/>
            <person name="Chang C."/>
            <person name="Karol K.G."/>
            <person name="Hedrich R."/>
            <person name="Ulvskov P."/>
            <person name="Glockner G."/>
            <person name="Delwiche C.F."/>
            <person name="Petrasek J."/>
            <person name="Van de Peer Y."/>
            <person name="Friml J."/>
            <person name="Beilby M."/>
            <person name="Dolan L."/>
            <person name="Kohara Y."/>
            <person name="Sugano S."/>
            <person name="Fujiyama A."/>
            <person name="Delaux P.-M."/>
            <person name="Quint M."/>
            <person name="TheiBen G."/>
            <person name="Hagemann M."/>
            <person name="Harholt J."/>
            <person name="Dunand C."/>
            <person name="Zachgo S."/>
            <person name="Langdale J."/>
            <person name="Maumus F."/>
            <person name="Straeten D.V.D."/>
            <person name="Gould S.B."/>
            <person name="Rensing S.A."/>
        </authorList>
    </citation>
    <scope>NUCLEOTIDE SEQUENCE [LARGE SCALE GENOMIC DNA]</scope>
    <source>
        <strain evidence="1 2">S276</strain>
    </source>
</reference>
<dbReference type="EMBL" id="BFEA01000190">
    <property type="protein sequence ID" value="GBG73835.1"/>
    <property type="molecule type" value="Genomic_DNA"/>
</dbReference>
<dbReference type="PANTHER" id="PTHR21274:SF0">
    <property type="entry name" value="MECKELIN"/>
    <property type="match status" value="1"/>
</dbReference>
<dbReference type="OrthoDB" id="419138at2759"/>
<sequence>MLKCKADLDDYFSYCFGYGGTVEFDETGARLTTKRCLGCPDGSQLSSTKPFTCQTCIPPQIFDISLKKCVCPGNKACGVTVTPGDDSAAALGAELGVNLQLLSQMTYHDIPVPSGTTVSSTVTSHLFSSELLPALQKCYIAGDRVSCNAVANLCVLQMYDKGTPACKAYLALVSKRQATRYHNQDGW</sequence>
<organism evidence="1 2">
    <name type="scientific">Chara braunii</name>
    <name type="common">Braun's stonewort</name>
    <dbReference type="NCBI Taxonomy" id="69332"/>
    <lineage>
        <taxon>Eukaryota</taxon>
        <taxon>Viridiplantae</taxon>
        <taxon>Streptophyta</taxon>
        <taxon>Charophyceae</taxon>
        <taxon>Charales</taxon>
        <taxon>Characeae</taxon>
        <taxon>Chara</taxon>
    </lineage>
</organism>
<dbReference type="Pfam" id="PF09773">
    <property type="entry name" value="Meckelin"/>
    <property type="match status" value="1"/>
</dbReference>
<dbReference type="InterPro" id="IPR019170">
    <property type="entry name" value="Meckelin"/>
</dbReference>